<comment type="similarity">
    <text evidence="2">Belongs to the transpeptidase family.</text>
</comment>
<feature type="domain" description="NTF2-like N-terminal transpeptidase" evidence="7">
    <location>
        <begin position="49"/>
        <end position="160"/>
    </location>
</feature>
<feature type="region of interest" description="Disordered" evidence="4">
    <location>
        <begin position="553"/>
        <end position="593"/>
    </location>
</feature>
<feature type="region of interest" description="Disordered" evidence="4">
    <location>
        <begin position="1"/>
        <end position="22"/>
    </location>
</feature>
<proteinExistence type="inferred from homology"/>
<dbReference type="PANTHER" id="PTHR30627:SF24">
    <property type="entry name" value="PENICILLIN-BINDING PROTEIN 4B"/>
    <property type="match status" value="1"/>
</dbReference>
<dbReference type="SUPFAM" id="SSF56601">
    <property type="entry name" value="beta-lactamase/transpeptidase-like"/>
    <property type="match status" value="1"/>
</dbReference>
<dbReference type="PANTHER" id="PTHR30627">
    <property type="entry name" value="PEPTIDOGLYCAN D,D-TRANSPEPTIDASE"/>
    <property type="match status" value="1"/>
</dbReference>
<dbReference type="InterPro" id="IPR001460">
    <property type="entry name" value="PCN-bd_Tpept"/>
</dbReference>
<gene>
    <name evidence="8" type="ORF">GCM10010123_11660</name>
</gene>
<dbReference type="AlphaFoldDB" id="A0A8J3B1P8"/>
<dbReference type="Gene3D" id="3.40.710.10">
    <property type="entry name" value="DD-peptidase/beta-lactamase superfamily"/>
    <property type="match status" value="1"/>
</dbReference>
<dbReference type="Pfam" id="PF03717">
    <property type="entry name" value="PBP_dimer"/>
    <property type="match status" value="1"/>
</dbReference>
<dbReference type="Pfam" id="PF00905">
    <property type="entry name" value="Transpeptidase"/>
    <property type="match status" value="1"/>
</dbReference>
<feature type="compositionally biased region" description="Low complexity" evidence="4">
    <location>
        <begin position="560"/>
        <end position="578"/>
    </location>
</feature>
<dbReference type="InterPro" id="IPR050515">
    <property type="entry name" value="Beta-lactam/transpept"/>
</dbReference>
<accession>A0A8J3B1P8</accession>
<dbReference type="GO" id="GO:0071972">
    <property type="term" value="F:peptidoglycan L,D-transpeptidase activity"/>
    <property type="evidence" value="ECO:0007669"/>
    <property type="project" value="TreeGrafter"/>
</dbReference>
<comment type="subcellular location">
    <subcellularLocation>
        <location evidence="1">Membrane</location>
    </subcellularLocation>
</comment>
<evidence type="ECO:0000259" key="5">
    <source>
        <dbReference type="Pfam" id="PF00905"/>
    </source>
</evidence>
<dbReference type="GO" id="GO:0051301">
    <property type="term" value="P:cell division"/>
    <property type="evidence" value="ECO:0007669"/>
    <property type="project" value="UniProtKB-KW"/>
</dbReference>
<dbReference type="GO" id="GO:0046677">
    <property type="term" value="P:response to antibiotic"/>
    <property type="evidence" value="ECO:0007669"/>
    <property type="project" value="InterPro"/>
</dbReference>
<feature type="compositionally biased region" description="Pro residues" evidence="4">
    <location>
        <begin position="579"/>
        <end position="588"/>
    </location>
</feature>
<dbReference type="RefSeq" id="WP_229783359.1">
    <property type="nucleotide sequence ID" value="NZ_BMQB01000002.1"/>
</dbReference>
<name>A0A8J3B1P8_9ACTN</name>
<evidence type="ECO:0000313" key="9">
    <source>
        <dbReference type="Proteomes" id="UP000649739"/>
    </source>
</evidence>
<evidence type="ECO:0000259" key="7">
    <source>
        <dbReference type="Pfam" id="PF05223"/>
    </source>
</evidence>
<evidence type="ECO:0000259" key="6">
    <source>
        <dbReference type="Pfam" id="PF03717"/>
    </source>
</evidence>
<evidence type="ECO:0000256" key="2">
    <source>
        <dbReference type="ARBA" id="ARBA00007171"/>
    </source>
</evidence>
<keyword evidence="8" id="KW-0131">Cell cycle</keyword>
<dbReference type="InterPro" id="IPR012338">
    <property type="entry name" value="Beta-lactam/transpept-like"/>
</dbReference>
<keyword evidence="8" id="KW-0132">Cell division</keyword>
<reference evidence="8" key="2">
    <citation type="submission" date="2020-09" db="EMBL/GenBank/DDBJ databases">
        <authorList>
            <person name="Sun Q."/>
            <person name="Ohkuma M."/>
        </authorList>
    </citation>
    <scope>NUCLEOTIDE SEQUENCE</scope>
    <source>
        <strain evidence="8">JCM 3090</strain>
    </source>
</reference>
<dbReference type="EMBL" id="BMQB01000002">
    <property type="protein sequence ID" value="GGJ83639.1"/>
    <property type="molecule type" value="Genomic_DNA"/>
</dbReference>
<comment type="caution">
    <text evidence="8">The sequence shown here is derived from an EMBL/GenBank/DDBJ whole genome shotgun (WGS) entry which is preliminary data.</text>
</comment>
<keyword evidence="3" id="KW-0472">Membrane</keyword>
<organism evidence="8 9">
    <name type="scientific">Pilimelia anulata</name>
    <dbReference type="NCBI Taxonomy" id="53371"/>
    <lineage>
        <taxon>Bacteria</taxon>
        <taxon>Bacillati</taxon>
        <taxon>Actinomycetota</taxon>
        <taxon>Actinomycetes</taxon>
        <taxon>Micromonosporales</taxon>
        <taxon>Micromonosporaceae</taxon>
        <taxon>Pilimelia</taxon>
    </lineage>
</organism>
<evidence type="ECO:0000256" key="1">
    <source>
        <dbReference type="ARBA" id="ARBA00004370"/>
    </source>
</evidence>
<keyword evidence="9" id="KW-1185">Reference proteome</keyword>
<dbReference type="Pfam" id="PF05223">
    <property type="entry name" value="MecA_N"/>
    <property type="match status" value="1"/>
</dbReference>
<dbReference type="GO" id="GO:0071555">
    <property type="term" value="P:cell wall organization"/>
    <property type="evidence" value="ECO:0007669"/>
    <property type="project" value="TreeGrafter"/>
</dbReference>
<dbReference type="InterPro" id="IPR036138">
    <property type="entry name" value="PBP_dimer_sf"/>
</dbReference>
<dbReference type="Gene3D" id="3.90.1310.10">
    <property type="entry name" value="Penicillin-binding protein 2a (Domain 2)"/>
    <property type="match status" value="1"/>
</dbReference>
<sequence length="684" mass="69522">MRQARRFHAAAPCPPAPNRPSGALRRATALAAAALPALALLAGCGDDGPADAAGAFLAGWRAGKLDRVAFIRPDGSKVAAGDVATQLAALAGELRTSPPTLTAGEPRRNEDAADVPVSVDWQLPGGAHWKYATTVQVNRKNDDWAVIWSPAVVHPGLVEGESLGVRRSAAARGAILDAAGQPLVTARPVVVVGVEPGRVTDVKKLVPALTAALRAAGTSVDLAKLPAELAKADKGAFVEVVTLRKADYEKARARLQPLPGTVFREEQRQLAPSRTFARALLGTVDPVQRDDMVARPDAYEIGDQVGHGGLQGRYEDRLRGTPGQRVVAVSKTPDGTPQARDLHTVEPAAGQPVKTTLDPRVQGAADAALAGVKQRGALVAVRVTDGAVLAAANGPDGGAVNLAFTARVPPGSTFKMISALGLLDSGAVTPATPVACPRTASAGGRSFRNANNFALGTVPFRVDFAKSCNTAFAALAPKLGAAGLADAAARVGVGARWDVGLEADTGTVSRDGDAAERAAAAFGQGRTVVSPLAMAAATAAVARGRWRTPGLVLDPLPNNAAPQTPAAPTAGASAAGTTAPPPAAPPPTGEAAPLSATSIRALHDMMREVVTAGTATALAGVPGGPVYGKTGTAEYDNNPAHTHAWFVGWRGDVAIAVFVEQGGGSGATAVPIAARFLTATAPRR</sequence>
<feature type="domain" description="Penicillin-binding protein transpeptidase" evidence="5">
    <location>
        <begin position="376"/>
        <end position="677"/>
    </location>
</feature>
<dbReference type="InterPro" id="IPR005311">
    <property type="entry name" value="PBP_dimer"/>
</dbReference>
<dbReference type="GO" id="GO:0008658">
    <property type="term" value="F:penicillin binding"/>
    <property type="evidence" value="ECO:0007669"/>
    <property type="project" value="InterPro"/>
</dbReference>
<evidence type="ECO:0000256" key="3">
    <source>
        <dbReference type="ARBA" id="ARBA00023136"/>
    </source>
</evidence>
<reference evidence="8" key="1">
    <citation type="journal article" date="2014" name="Int. J. Syst. Evol. Microbiol.">
        <title>Complete genome sequence of Corynebacterium casei LMG S-19264T (=DSM 44701T), isolated from a smear-ripened cheese.</title>
        <authorList>
            <consortium name="US DOE Joint Genome Institute (JGI-PGF)"/>
            <person name="Walter F."/>
            <person name="Albersmeier A."/>
            <person name="Kalinowski J."/>
            <person name="Ruckert C."/>
        </authorList>
    </citation>
    <scope>NUCLEOTIDE SEQUENCE</scope>
    <source>
        <strain evidence="8">JCM 3090</strain>
    </source>
</reference>
<evidence type="ECO:0000313" key="8">
    <source>
        <dbReference type="EMBL" id="GGJ83639.1"/>
    </source>
</evidence>
<dbReference type="Proteomes" id="UP000649739">
    <property type="component" value="Unassembled WGS sequence"/>
</dbReference>
<feature type="domain" description="Penicillin-binding protein dimerisation" evidence="6">
    <location>
        <begin position="169"/>
        <end position="331"/>
    </location>
</feature>
<dbReference type="InterPro" id="IPR007887">
    <property type="entry name" value="MecA_N"/>
</dbReference>
<evidence type="ECO:0000256" key="4">
    <source>
        <dbReference type="SAM" id="MobiDB-lite"/>
    </source>
</evidence>
<dbReference type="GO" id="GO:0005886">
    <property type="term" value="C:plasma membrane"/>
    <property type="evidence" value="ECO:0007669"/>
    <property type="project" value="TreeGrafter"/>
</dbReference>
<protein>
    <submittedName>
        <fullName evidence="8">Cell division protein FtsI</fullName>
    </submittedName>
</protein>
<dbReference type="SUPFAM" id="SSF56519">
    <property type="entry name" value="Penicillin binding protein dimerisation domain"/>
    <property type="match status" value="1"/>
</dbReference>